<evidence type="ECO:0000313" key="3">
    <source>
        <dbReference type="Proteomes" id="UP000249135"/>
    </source>
</evidence>
<reference evidence="2 3" key="1">
    <citation type="submission" date="2017-08" db="EMBL/GenBank/DDBJ databases">
        <title>Infants hospitalized years apart are colonized by the same room-sourced microbial strains.</title>
        <authorList>
            <person name="Brooks B."/>
            <person name="Olm M.R."/>
            <person name="Firek B.A."/>
            <person name="Baker R."/>
            <person name="Thomas B.C."/>
            <person name="Morowitz M.J."/>
            <person name="Banfield J.F."/>
        </authorList>
    </citation>
    <scope>NUCLEOTIDE SEQUENCE [LARGE SCALE GENOMIC DNA]</scope>
    <source>
        <strain evidence="2">S2_005_003_R2_41</strain>
    </source>
</reference>
<evidence type="ECO:0000256" key="1">
    <source>
        <dbReference type="SAM" id="Phobius"/>
    </source>
</evidence>
<feature type="transmembrane region" description="Helical" evidence="1">
    <location>
        <begin position="12"/>
        <end position="37"/>
    </location>
</feature>
<keyword evidence="1" id="KW-1133">Transmembrane helix</keyword>
<sequence>MPPVAQAPEVGTAWLLATAAMPALSLVQQWLAFWSAWHRGCAQAQRELLDLWIARFGGGVPLDG</sequence>
<protein>
    <submittedName>
        <fullName evidence="2">Uncharacterized protein</fullName>
    </submittedName>
</protein>
<proteinExistence type="predicted"/>
<evidence type="ECO:0000313" key="2">
    <source>
        <dbReference type="EMBL" id="PZQ77282.1"/>
    </source>
</evidence>
<accession>A0A2W5QJ09</accession>
<keyword evidence="1" id="KW-0812">Transmembrane</keyword>
<gene>
    <name evidence="2" type="ORF">DI563_04325</name>
</gene>
<name>A0A2W5QJ09_VARPD</name>
<keyword evidence="1" id="KW-0472">Membrane</keyword>
<dbReference type="Proteomes" id="UP000249135">
    <property type="component" value="Unassembled WGS sequence"/>
</dbReference>
<organism evidence="2 3">
    <name type="scientific">Variovorax paradoxus</name>
    <dbReference type="NCBI Taxonomy" id="34073"/>
    <lineage>
        <taxon>Bacteria</taxon>
        <taxon>Pseudomonadati</taxon>
        <taxon>Pseudomonadota</taxon>
        <taxon>Betaproteobacteria</taxon>
        <taxon>Burkholderiales</taxon>
        <taxon>Comamonadaceae</taxon>
        <taxon>Variovorax</taxon>
    </lineage>
</organism>
<dbReference type="EMBL" id="QFPP01000025">
    <property type="protein sequence ID" value="PZQ77282.1"/>
    <property type="molecule type" value="Genomic_DNA"/>
</dbReference>
<dbReference type="AlphaFoldDB" id="A0A2W5QJ09"/>
<comment type="caution">
    <text evidence="2">The sequence shown here is derived from an EMBL/GenBank/DDBJ whole genome shotgun (WGS) entry which is preliminary data.</text>
</comment>